<dbReference type="InterPro" id="IPR036168">
    <property type="entry name" value="AP2_Mu_C_sf"/>
</dbReference>
<feature type="transmembrane region" description="Helical" evidence="1">
    <location>
        <begin position="58"/>
        <end position="77"/>
    </location>
</feature>
<comment type="caution">
    <text evidence="2">The sequence shown here is derived from an EMBL/GenBank/DDBJ whole genome shotgun (WGS) entry which is preliminary data.</text>
</comment>
<accession>A0A3N0YZ06</accession>
<dbReference type="Proteomes" id="UP000281406">
    <property type="component" value="Unassembled WGS sequence"/>
</dbReference>
<keyword evidence="1" id="KW-1133">Transmembrane helix</keyword>
<keyword evidence="3" id="KW-1185">Reference proteome</keyword>
<evidence type="ECO:0000313" key="2">
    <source>
        <dbReference type="EMBL" id="ROL51535.1"/>
    </source>
</evidence>
<dbReference type="EMBL" id="RJVU01018580">
    <property type="protein sequence ID" value="ROL51535.1"/>
    <property type="molecule type" value="Genomic_DNA"/>
</dbReference>
<evidence type="ECO:0000256" key="1">
    <source>
        <dbReference type="SAM" id="Phobius"/>
    </source>
</evidence>
<sequence>MELEEAKKKIKTGELTLSKFGGKSEVRYLKIIEKSGYQALPWVRYITQNGGKRLSHPFSYSLSLFLSLFFTALQVFGNN</sequence>
<gene>
    <name evidence="2" type="ORF">DPX16_3224</name>
</gene>
<organism evidence="2 3">
    <name type="scientific">Anabarilius grahami</name>
    <name type="common">Kanglang fish</name>
    <name type="synonym">Barilius grahami</name>
    <dbReference type="NCBI Taxonomy" id="495550"/>
    <lineage>
        <taxon>Eukaryota</taxon>
        <taxon>Metazoa</taxon>
        <taxon>Chordata</taxon>
        <taxon>Craniata</taxon>
        <taxon>Vertebrata</taxon>
        <taxon>Euteleostomi</taxon>
        <taxon>Actinopterygii</taxon>
        <taxon>Neopterygii</taxon>
        <taxon>Teleostei</taxon>
        <taxon>Ostariophysi</taxon>
        <taxon>Cypriniformes</taxon>
        <taxon>Xenocyprididae</taxon>
        <taxon>Xenocypridinae</taxon>
        <taxon>Xenocypridinae incertae sedis</taxon>
        <taxon>Anabarilius</taxon>
    </lineage>
</organism>
<reference evidence="2 3" key="1">
    <citation type="submission" date="2018-10" db="EMBL/GenBank/DDBJ databases">
        <title>Genome assembly for a Yunnan-Guizhou Plateau 3E fish, Anabarilius grahami (Regan), and its evolutionary and genetic applications.</title>
        <authorList>
            <person name="Jiang W."/>
        </authorList>
    </citation>
    <scope>NUCLEOTIDE SEQUENCE [LARGE SCALE GENOMIC DNA]</scope>
    <source>
        <strain evidence="2">AG-KIZ</strain>
        <tissue evidence="2">Muscle</tissue>
    </source>
</reference>
<protein>
    <submittedName>
        <fullName evidence="2">AP-1 complex subunit mu-1</fullName>
    </submittedName>
</protein>
<keyword evidence="1" id="KW-0812">Transmembrane</keyword>
<keyword evidence="1" id="KW-0472">Membrane</keyword>
<proteinExistence type="predicted"/>
<dbReference type="OrthoDB" id="10259133at2759"/>
<dbReference type="AlphaFoldDB" id="A0A3N0YZ06"/>
<dbReference type="SUPFAM" id="SSF49447">
    <property type="entry name" value="Second domain of Mu2 adaptin subunit (ap50) of ap2 adaptor"/>
    <property type="match status" value="1"/>
</dbReference>
<name>A0A3N0YZ06_ANAGA</name>
<evidence type="ECO:0000313" key="3">
    <source>
        <dbReference type="Proteomes" id="UP000281406"/>
    </source>
</evidence>